<evidence type="ECO:0000313" key="4">
    <source>
        <dbReference type="Proteomes" id="UP000198658"/>
    </source>
</evidence>
<feature type="compositionally biased region" description="Low complexity" evidence="1">
    <location>
        <begin position="63"/>
        <end position="83"/>
    </location>
</feature>
<reference evidence="4" key="1">
    <citation type="submission" date="2016-10" db="EMBL/GenBank/DDBJ databases">
        <authorList>
            <person name="Varghese N."/>
            <person name="Submissions S."/>
        </authorList>
    </citation>
    <scope>NUCLEOTIDE SEQUENCE [LARGE SCALE GENOMIC DNA]</scope>
    <source>
        <strain evidence="4">CGMCC 1.10657</strain>
    </source>
</reference>
<evidence type="ECO:0000256" key="1">
    <source>
        <dbReference type="SAM" id="MobiDB-lite"/>
    </source>
</evidence>
<dbReference type="Proteomes" id="UP000198658">
    <property type="component" value="Unassembled WGS sequence"/>
</dbReference>
<evidence type="ECO:0000259" key="2">
    <source>
        <dbReference type="Pfam" id="PF00884"/>
    </source>
</evidence>
<name>A0A1H3WCA9_9GAMM</name>
<dbReference type="CDD" id="cd16142">
    <property type="entry name" value="ARS_like"/>
    <property type="match status" value="1"/>
</dbReference>
<dbReference type="AlphaFoldDB" id="A0A1H3WCA9"/>
<feature type="compositionally biased region" description="Basic and acidic residues" evidence="1">
    <location>
        <begin position="22"/>
        <end position="35"/>
    </location>
</feature>
<dbReference type="RefSeq" id="WP_211567125.1">
    <property type="nucleotide sequence ID" value="NZ_FNQO01000001.1"/>
</dbReference>
<gene>
    <name evidence="3" type="ORF">SAMN05216562_0715</name>
</gene>
<feature type="compositionally biased region" description="Low complexity" evidence="1">
    <location>
        <begin position="36"/>
        <end position="51"/>
    </location>
</feature>
<feature type="region of interest" description="Disordered" evidence="1">
    <location>
        <begin position="22"/>
        <end position="88"/>
    </location>
</feature>
<dbReference type="SUPFAM" id="SSF53649">
    <property type="entry name" value="Alkaline phosphatase-like"/>
    <property type="match status" value="1"/>
</dbReference>
<dbReference type="STRING" id="658218.SAMN05216562_0715"/>
<feature type="domain" description="Sulfatase N-terminal" evidence="2">
    <location>
        <begin position="93"/>
        <end position="449"/>
    </location>
</feature>
<dbReference type="InterPro" id="IPR017850">
    <property type="entry name" value="Alkaline_phosphatase_core_sf"/>
</dbReference>
<protein>
    <submittedName>
        <fullName evidence="3">Arylsulfatase</fullName>
    </submittedName>
</protein>
<keyword evidence="4" id="KW-1185">Reference proteome</keyword>
<dbReference type="Pfam" id="PF14707">
    <property type="entry name" value="Sulfatase_C"/>
    <property type="match status" value="1"/>
</dbReference>
<dbReference type="PANTHER" id="PTHR43751:SF2">
    <property type="entry name" value="SULFATASE N-TERMINAL DOMAIN-CONTAINING PROTEIN"/>
    <property type="match status" value="1"/>
</dbReference>
<accession>A0A1H3WCA9</accession>
<dbReference type="Pfam" id="PF00884">
    <property type="entry name" value="Sulfatase"/>
    <property type="match status" value="1"/>
</dbReference>
<dbReference type="InterPro" id="IPR052701">
    <property type="entry name" value="GAG_Ulvan_Degrading_Sulfatases"/>
</dbReference>
<proteinExistence type="predicted"/>
<dbReference type="InterPro" id="IPR000917">
    <property type="entry name" value="Sulfatase_N"/>
</dbReference>
<evidence type="ECO:0000313" key="3">
    <source>
        <dbReference type="EMBL" id="SDZ84461.1"/>
    </source>
</evidence>
<dbReference type="Gene3D" id="3.30.1120.10">
    <property type="match status" value="1"/>
</dbReference>
<dbReference type="PROSITE" id="PS51257">
    <property type="entry name" value="PROKAR_LIPOPROTEIN"/>
    <property type="match status" value="1"/>
</dbReference>
<sequence>MRLFYSALLFSALLAACGGKDEDAGQKQETRDRAVTAEAATAQQPAQMQDTLPDSKPSPAPQTTPEATTTAQSPPAQRQAQAAKRADSAGSKPNILVIFGDDIGWTNLTAYEHGVMGYRTPNIDRIAEEGALFTDHYAQPSCTAGRAAFLTGQYPIRSGMTTVGQPGDKLGLQPESPSLARVLKSAGYRTGHFGKNHLGDRNEHLPTVHGFDEFFGNLYHLNTQEESEQRDYQNFGKKFSGDLEKYEQSFGTRGVIHSLATDDMDDTEDPRFGVVGKQKIEDTGPLTQKRMHNFDSEEVIPRALKFMEASKNEGKPFFVWLNTSRMHLYTRIDDEWLQKVEKYTSEADYHGAGMLQHDHDIGVVLDWLDKQGLADNTIVIYSTDNGPEHSSWPHGATTPFRGEKMTTFEGGVRVPMMARWPGHIPAGAELNGIQGHQDLFTTLAAAAGVQDVAEKMMQEKKQYIDGVNNLPYWLGESKQSARDYIFYYYESKLTAVRMGPWKFHFSTKEDYYANLVPRTVPLVFNIRMDPYESYDSPDSYGHLMQKVSWLIQPMGALMQQHLQSLKEYPPVQGGKSFDMSNVVEEFINKAPQ</sequence>
<dbReference type="Gene3D" id="3.40.720.10">
    <property type="entry name" value="Alkaline Phosphatase, subunit A"/>
    <property type="match status" value="1"/>
</dbReference>
<dbReference type="EMBL" id="FNQO01000001">
    <property type="protein sequence ID" value="SDZ84461.1"/>
    <property type="molecule type" value="Genomic_DNA"/>
</dbReference>
<organism evidence="3 4">
    <name type="scientific">Microbulbifer marinus</name>
    <dbReference type="NCBI Taxonomy" id="658218"/>
    <lineage>
        <taxon>Bacteria</taxon>
        <taxon>Pseudomonadati</taxon>
        <taxon>Pseudomonadota</taxon>
        <taxon>Gammaproteobacteria</taxon>
        <taxon>Cellvibrionales</taxon>
        <taxon>Microbulbiferaceae</taxon>
        <taxon>Microbulbifer</taxon>
    </lineage>
</organism>
<dbReference type="PANTHER" id="PTHR43751">
    <property type="entry name" value="SULFATASE"/>
    <property type="match status" value="1"/>
</dbReference>